<evidence type="ECO:0000256" key="1">
    <source>
        <dbReference type="ARBA" id="ARBA00004123"/>
    </source>
</evidence>
<dbReference type="STRING" id="448386.A0A2V3IJE4"/>
<dbReference type="FunFam" id="3.40.30.10:FF:000004">
    <property type="entry name" value="Spliceosomal protein DIB1"/>
    <property type="match status" value="1"/>
</dbReference>
<keyword evidence="3 6" id="KW-0507">mRNA processing</keyword>
<dbReference type="OrthoDB" id="147752at2759"/>
<evidence type="ECO:0000256" key="7">
    <source>
        <dbReference type="PIRSR" id="PIRSR017199-1"/>
    </source>
</evidence>
<accession>A0A2V3IJE4</accession>
<dbReference type="InterPro" id="IPR036249">
    <property type="entry name" value="Thioredoxin-like_sf"/>
</dbReference>
<reference evidence="8 9" key="1">
    <citation type="journal article" date="2018" name="Mol. Biol. Evol.">
        <title>Analysis of the draft genome of the red seaweed Gracilariopsis chorda provides insights into genome size evolution in Rhodophyta.</title>
        <authorList>
            <person name="Lee J."/>
            <person name="Yang E.C."/>
            <person name="Graf L."/>
            <person name="Yang J.H."/>
            <person name="Qiu H."/>
            <person name="Zel Zion U."/>
            <person name="Chan C.X."/>
            <person name="Stephens T.G."/>
            <person name="Weber A.P.M."/>
            <person name="Boo G.H."/>
            <person name="Boo S.M."/>
            <person name="Kim K.M."/>
            <person name="Shin Y."/>
            <person name="Jung M."/>
            <person name="Lee S.J."/>
            <person name="Yim H.S."/>
            <person name="Lee J.H."/>
            <person name="Bhattacharya D."/>
            <person name="Yoon H.S."/>
        </authorList>
    </citation>
    <scope>NUCLEOTIDE SEQUENCE [LARGE SCALE GENOMIC DNA]</scope>
    <source>
        <strain evidence="8 9">SKKU-2015</strain>
        <tissue evidence="8">Whole body</tissue>
    </source>
</reference>
<evidence type="ECO:0000256" key="4">
    <source>
        <dbReference type="ARBA" id="ARBA00023187"/>
    </source>
</evidence>
<name>A0A2V3IJE4_9FLOR</name>
<dbReference type="EMBL" id="NBIV01000174">
    <property type="protein sequence ID" value="PXF42192.1"/>
    <property type="molecule type" value="Genomic_DNA"/>
</dbReference>
<protein>
    <submittedName>
        <fullName evidence="8">Thioredoxin-like protein 4A</fullName>
    </submittedName>
</protein>
<dbReference type="AlphaFoldDB" id="A0A2V3IJE4"/>
<dbReference type="Proteomes" id="UP000247409">
    <property type="component" value="Unassembled WGS sequence"/>
</dbReference>
<proteinExistence type="inferred from homology"/>
<comment type="caution">
    <text evidence="8">The sequence shown here is derived from an EMBL/GenBank/DDBJ whole genome shotgun (WGS) entry which is preliminary data.</text>
</comment>
<evidence type="ECO:0000256" key="5">
    <source>
        <dbReference type="ARBA" id="ARBA00023242"/>
    </source>
</evidence>
<evidence type="ECO:0000313" key="8">
    <source>
        <dbReference type="EMBL" id="PXF42192.1"/>
    </source>
</evidence>
<keyword evidence="4 6" id="KW-0508">mRNA splicing</keyword>
<evidence type="ECO:0000256" key="3">
    <source>
        <dbReference type="ARBA" id="ARBA00022664"/>
    </source>
</evidence>
<evidence type="ECO:0000256" key="2">
    <source>
        <dbReference type="ARBA" id="ARBA00008241"/>
    </source>
</evidence>
<evidence type="ECO:0000256" key="6">
    <source>
        <dbReference type="PIRNR" id="PIRNR017199"/>
    </source>
</evidence>
<feature type="disulfide bond" evidence="7">
    <location>
        <begin position="38"/>
        <end position="79"/>
    </location>
</feature>
<dbReference type="Gene3D" id="3.40.30.10">
    <property type="entry name" value="Glutaredoxin"/>
    <property type="match status" value="1"/>
</dbReference>
<dbReference type="PANTHER" id="PTHR12052">
    <property type="entry name" value="THIOREDOXIN-LIKE PROTEN 4A, 4B"/>
    <property type="match status" value="1"/>
</dbReference>
<dbReference type="GO" id="GO:0005682">
    <property type="term" value="C:U5 snRNP"/>
    <property type="evidence" value="ECO:0007669"/>
    <property type="project" value="TreeGrafter"/>
</dbReference>
<dbReference type="GO" id="GO:0046540">
    <property type="term" value="C:U4/U6 x U5 tri-snRNP complex"/>
    <property type="evidence" value="ECO:0007669"/>
    <property type="project" value="UniProtKB-UniRule"/>
</dbReference>
<comment type="subcellular location">
    <subcellularLocation>
        <location evidence="1 6">Nucleus</location>
    </subcellularLocation>
</comment>
<evidence type="ECO:0000313" key="9">
    <source>
        <dbReference type="Proteomes" id="UP000247409"/>
    </source>
</evidence>
<dbReference type="PIRSF" id="PIRSF017199">
    <property type="entry name" value="mRNA_splic_U5"/>
    <property type="match status" value="1"/>
</dbReference>
<keyword evidence="5 6" id="KW-0539">Nucleus</keyword>
<dbReference type="CDD" id="cd02954">
    <property type="entry name" value="DIM1"/>
    <property type="match status" value="1"/>
</dbReference>
<dbReference type="PANTHER" id="PTHR12052:SF5">
    <property type="entry name" value="THIOREDOXIN-LIKE PROTEIN 4A"/>
    <property type="match status" value="1"/>
</dbReference>
<sequence length="142" mass="16221">MSYLLPHLDSESAVNEALRKEEERVVVLRWGTDSDPTCMIMDETLYRVAELVKNFAVIYLVDITQVTAFSEAFKLTDACSVMFFHRDKHIMVDMGTGNNNKITFVITDKQDMIDIIEVVYRGARKGRGLVTAPKDYSTRAYN</sequence>
<gene>
    <name evidence="8" type="ORF">BWQ96_08112</name>
</gene>
<dbReference type="GO" id="GO:0000398">
    <property type="term" value="P:mRNA splicing, via spliceosome"/>
    <property type="evidence" value="ECO:0007669"/>
    <property type="project" value="InterPro"/>
</dbReference>
<dbReference type="SMART" id="SM01410">
    <property type="entry name" value="DIM1"/>
    <property type="match status" value="1"/>
</dbReference>
<comment type="similarity">
    <text evidence="2 6">Belongs to the DIM1 family.</text>
</comment>
<keyword evidence="9" id="KW-1185">Reference proteome</keyword>
<dbReference type="InterPro" id="IPR004123">
    <property type="entry name" value="Dim1"/>
</dbReference>
<organism evidence="8 9">
    <name type="scientific">Gracilariopsis chorda</name>
    <dbReference type="NCBI Taxonomy" id="448386"/>
    <lineage>
        <taxon>Eukaryota</taxon>
        <taxon>Rhodophyta</taxon>
        <taxon>Florideophyceae</taxon>
        <taxon>Rhodymeniophycidae</taxon>
        <taxon>Gracilariales</taxon>
        <taxon>Gracilariaceae</taxon>
        <taxon>Gracilariopsis</taxon>
    </lineage>
</organism>
<dbReference type="GO" id="GO:0005681">
    <property type="term" value="C:spliceosomal complex"/>
    <property type="evidence" value="ECO:0007669"/>
    <property type="project" value="TreeGrafter"/>
</dbReference>
<dbReference type="SUPFAM" id="SSF52833">
    <property type="entry name" value="Thioredoxin-like"/>
    <property type="match status" value="1"/>
</dbReference>
<dbReference type="Pfam" id="PF02966">
    <property type="entry name" value="DIM1"/>
    <property type="match status" value="1"/>
</dbReference>